<comment type="subcellular location">
    <subcellularLocation>
        <location evidence="1">Mitochondrion inner membrane</location>
        <topology evidence="1">Peripheral membrane protein</topology>
    </subcellularLocation>
</comment>
<keyword evidence="5" id="KW-0813">Transport</keyword>
<reference evidence="14 15" key="1">
    <citation type="submission" date="2015-12" db="EMBL/GenBank/DDBJ databases">
        <title>Draft genome sequence of Moniliophthora roreri, the causal agent of frosty pod rot of cacao.</title>
        <authorList>
            <person name="Aime M.C."/>
            <person name="Diaz-Valderrama J.R."/>
            <person name="Kijpornyongpan T."/>
            <person name="Phillips-Mora W."/>
        </authorList>
    </citation>
    <scope>NUCLEOTIDE SEQUENCE [LARGE SCALE GENOMIC DNA]</scope>
    <source>
        <strain evidence="14 15">MCA 2952</strain>
    </source>
</reference>
<evidence type="ECO:0000256" key="1">
    <source>
        <dbReference type="ARBA" id="ARBA00004637"/>
    </source>
</evidence>
<dbReference type="InterPro" id="IPR036869">
    <property type="entry name" value="J_dom_sf"/>
</dbReference>
<evidence type="ECO:0000256" key="5">
    <source>
        <dbReference type="ARBA" id="ARBA00022448"/>
    </source>
</evidence>
<name>A0A0W0FVL5_MONRR</name>
<evidence type="ECO:0000256" key="8">
    <source>
        <dbReference type="ARBA" id="ARBA00023010"/>
    </source>
</evidence>
<gene>
    <name evidence="14" type="ORF">WG66_7053</name>
</gene>
<dbReference type="Pfam" id="PF03656">
    <property type="entry name" value="Pam16"/>
    <property type="match status" value="1"/>
</dbReference>
<evidence type="ECO:0000313" key="15">
    <source>
        <dbReference type="Proteomes" id="UP000054988"/>
    </source>
</evidence>
<evidence type="ECO:0000256" key="9">
    <source>
        <dbReference type="ARBA" id="ARBA00023128"/>
    </source>
</evidence>
<keyword evidence="8" id="KW-0811">Translocation</keyword>
<dbReference type="AlphaFoldDB" id="A0A0W0FVL5"/>
<accession>A0A0W0FVL5</accession>
<dbReference type="GO" id="GO:0030150">
    <property type="term" value="P:protein import into mitochondrial matrix"/>
    <property type="evidence" value="ECO:0007669"/>
    <property type="project" value="InterPro"/>
</dbReference>
<evidence type="ECO:0000256" key="4">
    <source>
        <dbReference type="ARBA" id="ARBA00020721"/>
    </source>
</evidence>
<dbReference type="EMBL" id="LATX01001589">
    <property type="protein sequence ID" value="KTB40324.1"/>
    <property type="molecule type" value="Genomic_DNA"/>
</dbReference>
<evidence type="ECO:0000256" key="2">
    <source>
        <dbReference type="ARBA" id="ARBA00008817"/>
    </source>
</evidence>
<dbReference type="eggNOG" id="KOG3442">
    <property type="taxonomic scope" value="Eukaryota"/>
</dbReference>
<protein>
    <recommendedName>
        <fullName evidence="4">Mitochondrial import inner membrane translocase subunit TIM16</fullName>
    </recommendedName>
    <alternativeName>
        <fullName evidence="3">Mitochondrial import inner membrane translocase subunit tim16</fullName>
    </alternativeName>
    <alternativeName>
        <fullName evidence="11 12">Presequence translocated-associated motor subunit PAM16</fullName>
    </alternativeName>
</protein>
<organism evidence="14 15">
    <name type="scientific">Moniliophthora roreri</name>
    <name type="common">Frosty pod rot fungus</name>
    <name type="synonym">Monilia roreri</name>
    <dbReference type="NCBI Taxonomy" id="221103"/>
    <lineage>
        <taxon>Eukaryota</taxon>
        <taxon>Fungi</taxon>
        <taxon>Dikarya</taxon>
        <taxon>Basidiomycota</taxon>
        <taxon>Agaricomycotina</taxon>
        <taxon>Agaricomycetes</taxon>
        <taxon>Agaricomycetidae</taxon>
        <taxon>Agaricales</taxon>
        <taxon>Marasmiineae</taxon>
        <taxon>Marasmiaceae</taxon>
        <taxon>Moniliophthora</taxon>
    </lineage>
</organism>
<feature type="region of interest" description="Disordered" evidence="13">
    <location>
        <begin position="97"/>
        <end position="171"/>
    </location>
</feature>
<evidence type="ECO:0000256" key="6">
    <source>
        <dbReference type="ARBA" id="ARBA00022792"/>
    </source>
</evidence>
<sequence>MVCLSASPRVLVQIILTGTKILGKAFLEAGRQAVKNAKHRPQGAIVGGDVAGVANANTGSMTDQLTRQHRMTLDEAHLILNVKRGEEMEKVLSNYEHLFKANSPPPPPEKPVTGAKAKSQPSHSHYLQSKVVRARERVEAELQIANEKPAQATNPSESQSTSTNGPGGGSS</sequence>
<comment type="similarity">
    <text evidence="2">Belongs to the TIM16/PAM16 family.</text>
</comment>
<evidence type="ECO:0000256" key="7">
    <source>
        <dbReference type="ARBA" id="ARBA00022927"/>
    </source>
</evidence>
<evidence type="ECO:0000256" key="3">
    <source>
        <dbReference type="ARBA" id="ARBA00013571"/>
    </source>
</evidence>
<keyword evidence="6" id="KW-0999">Mitochondrion inner membrane</keyword>
<proteinExistence type="inferred from homology"/>
<evidence type="ECO:0000256" key="13">
    <source>
        <dbReference type="SAM" id="MobiDB-lite"/>
    </source>
</evidence>
<dbReference type="Proteomes" id="UP000054988">
    <property type="component" value="Unassembled WGS sequence"/>
</dbReference>
<dbReference type="Gene3D" id="1.10.287.110">
    <property type="entry name" value="DnaJ domain"/>
    <property type="match status" value="1"/>
</dbReference>
<keyword evidence="10" id="KW-0472">Membrane</keyword>
<dbReference type="InterPro" id="IPR005341">
    <property type="entry name" value="Tim16"/>
</dbReference>
<evidence type="ECO:0000313" key="14">
    <source>
        <dbReference type="EMBL" id="KTB40324.1"/>
    </source>
</evidence>
<keyword evidence="7" id="KW-0653">Protein transport</keyword>
<evidence type="ECO:0000256" key="10">
    <source>
        <dbReference type="ARBA" id="ARBA00023136"/>
    </source>
</evidence>
<dbReference type="GO" id="GO:0005744">
    <property type="term" value="C:TIM23 mitochondrial import inner membrane translocase complex"/>
    <property type="evidence" value="ECO:0007669"/>
    <property type="project" value="InterPro"/>
</dbReference>
<keyword evidence="9" id="KW-0496">Mitochondrion</keyword>
<comment type="caution">
    <text evidence="14">The sequence shown here is derived from an EMBL/GenBank/DDBJ whole genome shotgun (WGS) entry which is preliminary data.</text>
</comment>
<evidence type="ECO:0000256" key="11">
    <source>
        <dbReference type="ARBA" id="ARBA00030422"/>
    </source>
</evidence>
<evidence type="ECO:0000256" key="12">
    <source>
        <dbReference type="ARBA" id="ARBA00031407"/>
    </source>
</evidence>
<dbReference type="PANTHER" id="PTHR12388">
    <property type="entry name" value="MITOCHONDRIA ASSOCIATED GRANULOCYTE MACROPHAGE CSF SIGNALING MOLECULE"/>
    <property type="match status" value="1"/>
</dbReference>
<dbReference type="PANTHER" id="PTHR12388:SF0">
    <property type="entry name" value="MITOCHONDRIAL IMPORT INNER MEMBRANE TRANSLOCASE SUBUNIT TIM16"/>
    <property type="match status" value="1"/>
</dbReference>